<accession>A0A4Y7SNI5</accession>
<comment type="caution">
    <text evidence="1">The sequence shown here is derived from an EMBL/GenBank/DDBJ whole genome shotgun (WGS) entry which is preliminary data.</text>
</comment>
<organism evidence="1 2">
    <name type="scientific">Coprinellus micaceus</name>
    <name type="common">Glistening ink-cap mushroom</name>
    <name type="synonym">Coprinus micaceus</name>
    <dbReference type="NCBI Taxonomy" id="71717"/>
    <lineage>
        <taxon>Eukaryota</taxon>
        <taxon>Fungi</taxon>
        <taxon>Dikarya</taxon>
        <taxon>Basidiomycota</taxon>
        <taxon>Agaricomycotina</taxon>
        <taxon>Agaricomycetes</taxon>
        <taxon>Agaricomycetidae</taxon>
        <taxon>Agaricales</taxon>
        <taxon>Agaricineae</taxon>
        <taxon>Psathyrellaceae</taxon>
        <taxon>Coprinellus</taxon>
    </lineage>
</organism>
<dbReference type="EMBL" id="QPFP01000085">
    <property type="protein sequence ID" value="TEB22819.1"/>
    <property type="molecule type" value="Genomic_DNA"/>
</dbReference>
<gene>
    <name evidence="1" type="ORF">FA13DRAFT_1640749</name>
</gene>
<sequence length="440" mass="49999">MGFKLSLTTVSKLWHALGQEVLWDFVWIRSGKHAERVLGILDAKAPTEGKRVETYAYHTRNLGRHIRRLHIEPSSDPALDFDRCNPETILRILKHAKGLQVFSDFRGIRRRSKFGVWDDDPLLTALLSPSSSLLKRLSWTSYDHPVPSLSSVVGPKIQMAAERLEFLELTLCAGGLGRESGGWLDSMLELPVLRSLKATLDNATFHVLSTWSIPVLLNLSVISADFSYAGDGFREFFEAHGAKLRQLELGHSTEAIEDHFLSASPQPSFEGTGWRYGGMRIPLAEWCPGIEQFIFSAEAEWNWQDSDWITPHILLPAHPTLELIGVRGLEKCIREGLNRLEGDEAFLKLTEQFGSLFNREAYPALKYVRDLGWESAAMRSGGLQRRLVIQQHRRVLRFWMCVLEICRERGVYLEDWAGWNVTAGEIRRVAMAEVELTMEC</sequence>
<dbReference type="Proteomes" id="UP000298030">
    <property type="component" value="Unassembled WGS sequence"/>
</dbReference>
<proteinExistence type="predicted"/>
<protein>
    <recommendedName>
        <fullName evidence="3">F-box domain-containing protein</fullName>
    </recommendedName>
</protein>
<dbReference type="OrthoDB" id="3258324at2759"/>
<reference evidence="1 2" key="1">
    <citation type="journal article" date="2019" name="Nat. Ecol. Evol.">
        <title>Megaphylogeny resolves global patterns of mushroom evolution.</title>
        <authorList>
            <person name="Varga T."/>
            <person name="Krizsan K."/>
            <person name="Foldi C."/>
            <person name="Dima B."/>
            <person name="Sanchez-Garcia M."/>
            <person name="Sanchez-Ramirez S."/>
            <person name="Szollosi G.J."/>
            <person name="Szarkandi J.G."/>
            <person name="Papp V."/>
            <person name="Albert L."/>
            <person name="Andreopoulos W."/>
            <person name="Angelini C."/>
            <person name="Antonin V."/>
            <person name="Barry K.W."/>
            <person name="Bougher N.L."/>
            <person name="Buchanan P."/>
            <person name="Buyck B."/>
            <person name="Bense V."/>
            <person name="Catcheside P."/>
            <person name="Chovatia M."/>
            <person name="Cooper J."/>
            <person name="Damon W."/>
            <person name="Desjardin D."/>
            <person name="Finy P."/>
            <person name="Geml J."/>
            <person name="Haridas S."/>
            <person name="Hughes K."/>
            <person name="Justo A."/>
            <person name="Karasinski D."/>
            <person name="Kautmanova I."/>
            <person name="Kiss B."/>
            <person name="Kocsube S."/>
            <person name="Kotiranta H."/>
            <person name="LaButti K.M."/>
            <person name="Lechner B.E."/>
            <person name="Liimatainen K."/>
            <person name="Lipzen A."/>
            <person name="Lukacs Z."/>
            <person name="Mihaltcheva S."/>
            <person name="Morgado L.N."/>
            <person name="Niskanen T."/>
            <person name="Noordeloos M.E."/>
            <person name="Ohm R.A."/>
            <person name="Ortiz-Santana B."/>
            <person name="Ovrebo C."/>
            <person name="Racz N."/>
            <person name="Riley R."/>
            <person name="Savchenko A."/>
            <person name="Shiryaev A."/>
            <person name="Soop K."/>
            <person name="Spirin V."/>
            <person name="Szebenyi C."/>
            <person name="Tomsovsky M."/>
            <person name="Tulloss R.E."/>
            <person name="Uehling J."/>
            <person name="Grigoriev I.V."/>
            <person name="Vagvolgyi C."/>
            <person name="Papp T."/>
            <person name="Martin F.M."/>
            <person name="Miettinen O."/>
            <person name="Hibbett D.S."/>
            <person name="Nagy L.G."/>
        </authorList>
    </citation>
    <scope>NUCLEOTIDE SEQUENCE [LARGE SCALE GENOMIC DNA]</scope>
    <source>
        <strain evidence="1 2">FP101781</strain>
    </source>
</reference>
<keyword evidence="2" id="KW-1185">Reference proteome</keyword>
<name>A0A4Y7SNI5_COPMI</name>
<evidence type="ECO:0000313" key="1">
    <source>
        <dbReference type="EMBL" id="TEB22819.1"/>
    </source>
</evidence>
<evidence type="ECO:0000313" key="2">
    <source>
        <dbReference type="Proteomes" id="UP000298030"/>
    </source>
</evidence>
<dbReference type="AlphaFoldDB" id="A0A4Y7SNI5"/>
<evidence type="ECO:0008006" key="3">
    <source>
        <dbReference type="Google" id="ProtNLM"/>
    </source>
</evidence>